<accession>A0A8H6X6G6</accession>
<evidence type="ECO:0000313" key="2">
    <source>
        <dbReference type="Proteomes" id="UP000620124"/>
    </source>
</evidence>
<comment type="caution">
    <text evidence="1">The sequence shown here is derived from an EMBL/GenBank/DDBJ whole genome shotgun (WGS) entry which is preliminary data.</text>
</comment>
<protein>
    <submittedName>
        <fullName evidence="1">Uncharacterized protein</fullName>
    </submittedName>
</protein>
<keyword evidence="2" id="KW-1185">Reference proteome</keyword>
<sequence>MSWSHSESQLRSQVAHAARTCFRISLYISHPFGELYASNPACDHTNLYVQRDPEIRPARPPMQNPAWQEALGHGTTPSVGAAVVPQLTPDLPQARADPLCARLGSLSICASPRAPAPYHPARAPRGPRNSPSPLCADTVTYPRTSSSSLTPTDAPRCLLVHPIHSSWVPALSHRVCGLAATHHPVSPPGKRIRLTMSNSLPCRRVVPPVDSSPNSAGPQLLPTSLRLARPRTVSGSSSLSSRPFTLVVAPSTAPLVLRRIARHALTALPLDLRV</sequence>
<dbReference type="Proteomes" id="UP000620124">
    <property type="component" value="Unassembled WGS sequence"/>
</dbReference>
<proteinExistence type="predicted"/>
<reference evidence="1" key="1">
    <citation type="submission" date="2020-05" db="EMBL/GenBank/DDBJ databases">
        <title>Mycena genomes resolve the evolution of fungal bioluminescence.</title>
        <authorList>
            <person name="Tsai I.J."/>
        </authorList>
    </citation>
    <scope>NUCLEOTIDE SEQUENCE</scope>
    <source>
        <strain evidence="1">CCC161011</strain>
    </source>
</reference>
<name>A0A8H6X6G6_9AGAR</name>
<gene>
    <name evidence="1" type="ORF">MVEN_02189700</name>
</gene>
<dbReference type="EMBL" id="JACAZI010000024">
    <property type="protein sequence ID" value="KAF7335372.1"/>
    <property type="molecule type" value="Genomic_DNA"/>
</dbReference>
<evidence type="ECO:0000313" key="1">
    <source>
        <dbReference type="EMBL" id="KAF7335372.1"/>
    </source>
</evidence>
<dbReference type="AlphaFoldDB" id="A0A8H6X6G6"/>
<organism evidence="1 2">
    <name type="scientific">Mycena venus</name>
    <dbReference type="NCBI Taxonomy" id="2733690"/>
    <lineage>
        <taxon>Eukaryota</taxon>
        <taxon>Fungi</taxon>
        <taxon>Dikarya</taxon>
        <taxon>Basidiomycota</taxon>
        <taxon>Agaricomycotina</taxon>
        <taxon>Agaricomycetes</taxon>
        <taxon>Agaricomycetidae</taxon>
        <taxon>Agaricales</taxon>
        <taxon>Marasmiineae</taxon>
        <taxon>Mycenaceae</taxon>
        <taxon>Mycena</taxon>
    </lineage>
</organism>